<dbReference type="AlphaFoldDB" id="A0A9X2BAW0"/>
<keyword evidence="2" id="KW-0472">Membrane</keyword>
<name>A0A9X2BAW0_9GAMM</name>
<dbReference type="NCBIfam" id="TIGR00254">
    <property type="entry name" value="GGDEF"/>
    <property type="match status" value="1"/>
</dbReference>
<comment type="cofactor">
    <cofactor evidence="1">
        <name>Mg(2+)</name>
        <dbReference type="ChEBI" id="CHEBI:18420"/>
    </cofactor>
</comment>
<proteinExistence type="predicted"/>
<protein>
    <submittedName>
        <fullName evidence="4">Diguanylate cyclase</fullName>
        <ecNumber evidence="4">2.7.7.65</ecNumber>
    </submittedName>
</protein>
<dbReference type="EC" id="2.7.7.65" evidence="4"/>
<keyword evidence="2" id="KW-0812">Transmembrane</keyword>
<evidence type="ECO:0000256" key="2">
    <source>
        <dbReference type="SAM" id="Phobius"/>
    </source>
</evidence>
<feature type="transmembrane region" description="Helical" evidence="2">
    <location>
        <begin position="20"/>
        <end position="42"/>
    </location>
</feature>
<evidence type="ECO:0000256" key="1">
    <source>
        <dbReference type="ARBA" id="ARBA00001946"/>
    </source>
</evidence>
<gene>
    <name evidence="4" type="ORF">MKI79_08490</name>
</gene>
<dbReference type="PROSITE" id="PS50887">
    <property type="entry name" value="GGDEF"/>
    <property type="match status" value="1"/>
</dbReference>
<dbReference type="Pfam" id="PF17152">
    <property type="entry name" value="CHASE8"/>
    <property type="match status" value="1"/>
</dbReference>
<dbReference type="InterPro" id="IPR033417">
    <property type="entry name" value="CHASE8"/>
</dbReference>
<accession>A0A9X2BAW0</accession>
<feature type="transmembrane region" description="Helical" evidence="2">
    <location>
        <begin position="153"/>
        <end position="174"/>
    </location>
</feature>
<keyword evidence="4" id="KW-0808">Transferase</keyword>
<feature type="domain" description="GGDEF" evidence="3">
    <location>
        <begin position="276"/>
        <end position="409"/>
    </location>
</feature>
<dbReference type="PANTHER" id="PTHR46663:SF2">
    <property type="entry name" value="GGDEF DOMAIN-CONTAINING PROTEIN"/>
    <property type="match status" value="1"/>
</dbReference>
<sequence length="417" mass="48044">MTWFKSSSTSLKAYFIRSQLILSFIILFTCIIGFTGIASYTFKRYSESNVKIISESLAERLQASIVFDDRISTTRIINEYMQQYPIQSIKVVSPTHEILHTTTNPSEINDSILLDHIHEALISDDIGLVSIQHNNQLVAYVQIIISLRPLTNFINLLLMVFMVCILVAFVIILISSRINYLRINHALKTLAETTDLISDQRAFHLRVSKGKITEFNKVSQRFNELLDEIQKWDHQLQAQNISLEKQALHDSLTHLPNRAFFYQKLDQIYQKLESRKKSALLFIDNNDFKLINDKYGHQAGDYVLQEMARRLKYSLRDDDFVARIGGDEFAVILTNIEHSSQAIVVVQNLIQTTDHPIKFSDEVIHYSFSIGIALSKHIDNPSELVHLADQAMYRAKDSLTHWAIIEYKPEAMEAHNE</sequence>
<evidence type="ECO:0000313" key="4">
    <source>
        <dbReference type="EMBL" id="MCJ8146935.1"/>
    </source>
</evidence>
<dbReference type="Pfam" id="PF00990">
    <property type="entry name" value="GGDEF"/>
    <property type="match status" value="1"/>
</dbReference>
<dbReference type="FunFam" id="3.30.70.270:FF:000001">
    <property type="entry name" value="Diguanylate cyclase domain protein"/>
    <property type="match status" value="1"/>
</dbReference>
<keyword evidence="2" id="KW-1133">Transmembrane helix</keyword>
<dbReference type="CDD" id="cd01949">
    <property type="entry name" value="GGDEF"/>
    <property type="match status" value="1"/>
</dbReference>
<dbReference type="InterPro" id="IPR000160">
    <property type="entry name" value="GGDEF_dom"/>
</dbReference>
<dbReference type="InterPro" id="IPR029787">
    <property type="entry name" value="Nucleotide_cyclase"/>
</dbReference>
<keyword evidence="4" id="KW-0548">Nucleotidyltransferase</keyword>
<dbReference type="EMBL" id="JAKUML010000012">
    <property type="protein sequence ID" value="MCJ8146935.1"/>
    <property type="molecule type" value="Genomic_DNA"/>
</dbReference>
<reference evidence="4" key="1">
    <citation type="submission" date="2022-02" db="EMBL/GenBank/DDBJ databases">
        <title>Acinetobacter A3.8 sp. nov., isolated from Sediment (Zhairuo Island).</title>
        <authorList>
            <person name="Zheng K."/>
        </authorList>
    </citation>
    <scope>NUCLEOTIDE SEQUENCE</scope>
    <source>
        <strain evidence="4">A3.8</strain>
    </source>
</reference>
<dbReference type="InterPro" id="IPR043128">
    <property type="entry name" value="Rev_trsase/Diguanyl_cyclase"/>
</dbReference>
<dbReference type="PANTHER" id="PTHR46663">
    <property type="entry name" value="DIGUANYLATE CYCLASE DGCT-RELATED"/>
    <property type="match status" value="1"/>
</dbReference>
<evidence type="ECO:0000259" key="3">
    <source>
        <dbReference type="PROSITE" id="PS50887"/>
    </source>
</evidence>
<dbReference type="Proteomes" id="UP001139701">
    <property type="component" value="Unassembled WGS sequence"/>
</dbReference>
<keyword evidence="5" id="KW-1185">Reference proteome</keyword>
<comment type="caution">
    <text evidence="4">The sequence shown here is derived from an EMBL/GenBank/DDBJ whole genome shotgun (WGS) entry which is preliminary data.</text>
</comment>
<dbReference type="SMART" id="SM00267">
    <property type="entry name" value="GGDEF"/>
    <property type="match status" value="1"/>
</dbReference>
<evidence type="ECO:0000313" key="5">
    <source>
        <dbReference type="Proteomes" id="UP001139701"/>
    </source>
</evidence>
<dbReference type="InterPro" id="IPR052163">
    <property type="entry name" value="DGC-Regulatory_Protein"/>
</dbReference>
<dbReference type="Gene3D" id="3.30.70.270">
    <property type="match status" value="1"/>
</dbReference>
<dbReference type="GO" id="GO:0052621">
    <property type="term" value="F:diguanylate cyclase activity"/>
    <property type="evidence" value="ECO:0007669"/>
    <property type="project" value="UniProtKB-EC"/>
</dbReference>
<dbReference type="RefSeq" id="WP_241572055.1">
    <property type="nucleotide sequence ID" value="NZ_JAKUML010000012.1"/>
</dbReference>
<organism evidence="4 5">
    <name type="scientific">Acinetobacter sedimenti</name>
    <dbReference type="NCBI Taxonomy" id="2919922"/>
    <lineage>
        <taxon>Bacteria</taxon>
        <taxon>Pseudomonadati</taxon>
        <taxon>Pseudomonadota</taxon>
        <taxon>Gammaproteobacteria</taxon>
        <taxon>Moraxellales</taxon>
        <taxon>Moraxellaceae</taxon>
        <taxon>Acinetobacter</taxon>
    </lineage>
</organism>
<dbReference type="SUPFAM" id="SSF55073">
    <property type="entry name" value="Nucleotide cyclase"/>
    <property type="match status" value="1"/>
</dbReference>